<reference evidence="2 3" key="1">
    <citation type="submission" date="2018-05" db="EMBL/GenBank/DDBJ databases">
        <title>The Hungate 1000. A catalogue of reference genomes from the rumen microbiome.</title>
        <authorList>
            <person name="Kelly W."/>
        </authorList>
    </citation>
    <scope>NUCLEOTIDE SEQUENCE [LARGE SCALE GENOMIC DNA]</scope>
    <source>
        <strain evidence="2 3">SAb67</strain>
    </source>
</reference>
<proteinExistence type="predicted"/>
<dbReference type="RefSeq" id="WP_109727866.1">
    <property type="nucleotide sequence ID" value="NZ_QGDI01000016.1"/>
</dbReference>
<feature type="transmembrane region" description="Helical" evidence="1">
    <location>
        <begin position="56"/>
        <end position="72"/>
    </location>
</feature>
<keyword evidence="1" id="KW-0812">Transmembrane</keyword>
<feature type="transmembrane region" description="Helical" evidence="1">
    <location>
        <begin position="31"/>
        <end position="50"/>
    </location>
</feature>
<dbReference type="Pfam" id="PF20040">
    <property type="entry name" value="DUF6442"/>
    <property type="match status" value="1"/>
</dbReference>
<gene>
    <name evidence="2" type="ORF">IE37_03194</name>
</gene>
<evidence type="ECO:0000256" key="1">
    <source>
        <dbReference type="SAM" id="Phobius"/>
    </source>
</evidence>
<keyword evidence="1" id="KW-1133">Transmembrane helix</keyword>
<evidence type="ECO:0000313" key="3">
    <source>
        <dbReference type="Proteomes" id="UP000245720"/>
    </source>
</evidence>
<dbReference type="InterPro" id="IPR045620">
    <property type="entry name" value="DUF6442"/>
</dbReference>
<dbReference type="Proteomes" id="UP000245720">
    <property type="component" value="Unassembled WGS sequence"/>
</dbReference>
<protein>
    <submittedName>
        <fullName evidence="2">Uncharacterized protein</fullName>
    </submittedName>
</protein>
<keyword evidence="1" id="KW-0472">Membrane</keyword>
<name>A0A315XX17_RUMFL</name>
<accession>A0A315XX17</accession>
<evidence type="ECO:0000313" key="2">
    <source>
        <dbReference type="EMBL" id="PWJ10102.1"/>
    </source>
</evidence>
<organism evidence="2 3">
    <name type="scientific">Ruminococcus flavefaciens</name>
    <dbReference type="NCBI Taxonomy" id="1265"/>
    <lineage>
        <taxon>Bacteria</taxon>
        <taxon>Bacillati</taxon>
        <taxon>Bacillota</taxon>
        <taxon>Clostridia</taxon>
        <taxon>Eubacteriales</taxon>
        <taxon>Oscillospiraceae</taxon>
        <taxon>Ruminococcus</taxon>
    </lineage>
</organism>
<sequence length="106" mass="11679">MNKEEILAKSRQENKGNDPVAVDIKAKGLQLGAKIGITMAFILYFADMAFFDERNYGYYSLFAAFLTAFWGYKASRTKETRIGIAAGLMGFVTAVSLILHFTGHGA</sequence>
<feature type="transmembrane region" description="Helical" evidence="1">
    <location>
        <begin position="84"/>
        <end position="103"/>
    </location>
</feature>
<comment type="caution">
    <text evidence="2">The sequence shown here is derived from an EMBL/GenBank/DDBJ whole genome shotgun (WGS) entry which is preliminary data.</text>
</comment>
<dbReference type="OrthoDB" id="1936165at2"/>
<dbReference type="EMBL" id="QGDI01000016">
    <property type="protein sequence ID" value="PWJ10102.1"/>
    <property type="molecule type" value="Genomic_DNA"/>
</dbReference>
<dbReference type="AlphaFoldDB" id="A0A315XX17"/>